<protein>
    <recommendedName>
        <fullName evidence="1">M23ase beta-sheet core domain-containing protein</fullName>
    </recommendedName>
</protein>
<keyword evidence="3" id="KW-1185">Reference proteome</keyword>
<dbReference type="PANTHER" id="PTHR21666:SF270">
    <property type="entry name" value="MUREIN HYDROLASE ACTIVATOR ENVC"/>
    <property type="match status" value="1"/>
</dbReference>
<dbReference type="EMBL" id="BJNE01000007">
    <property type="protein sequence ID" value="GEC12751.1"/>
    <property type="molecule type" value="Genomic_DNA"/>
</dbReference>
<reference evidence="2 3" key="1">
    <citation type="submission" date="2019-06" db="EMBL/GenBank/DDBJ databases">
        <title>Whole genome shotgun sequence of Glutamicibacter nicotianae NBRC 14234.</title>
        <authorList>
            <person name="Hosoyama A."/>
            <person name="Uohara A."/>
            <person name="Ohji S."/>
            <person name="Ichikawa N."/>
        </authorList>
    </citation>
    <scope>NUCLEOTIDE SEQUENCE [LARGE SCALE GENOMIC DNA]</scope>
    <source>
        <strain evidence="2 3">NBRC 14234</strain>
    </source>
</reference>
<dbReference type="InterPro" id="IPR016047">
    <property type="entry name" value="M23ase_b-sheet_dom"/>
</dbReference>
<dbReference type="Gene3D" id="2.70.70.10">
    <property type="entry name" value="Glucose Permease (Domain IIA)"/>
    <property type="match status" value="1"/>
</dbReference>
<evidence type="ECO:0000313" key="3">
    <source>
        <dbReference type="Proteomes" id="UP000316242"/>
    </source>
</evidence>
<sequence>MLNGIVRKIGTNVVPGRTGRGMVVDHANGLSSYYGHLSAWGKRPGDEVKAGDRIASSGNTGRSTGPHLHAELWRNGVPFNYRNYLYDNGGVLNPGLSQVMNLTRQPEAILTSRQWRDISTLAQRGAQQFPDRMTLVVDGHEFTAYVSDVADGRMRSAKREARRGNRQMTGQR</sequence>
<organism evidence="2 3">
    <name type="scientific">Glutamicibacter nicotianae</name>
    <name type="common">Arthrobacter nicotianae</name>
    <dbReference type="NCBI Taxonomy" id="37929"/>
    <lineage>
        <taxon>Bacteria</taxon>
        <taxon>Bacillati</taxon>
        <taxon>Actinomycetota</taxon>
        <taxon>Actinomycetes</taxon>
        <taxon>Micrococcales</taxon>
        <taxon>Micrococcaceae</taxon>
        <taxon>Glutamicibacter</taxon>
    </lineage>
</organism>
<comment type="caution">
    <text evidence="2">The sequence shown here is derived from an EMBL/GenBank/DDBJ whole genome shotgun (WGS) entry which is preliminary data.</text>
</comment>
<evidence type="ECO:0000313" key="2">
    <source>
        <dbReference type="EMBL" id="GEC12751.1"/>
    </source>
</evidence>
<proteinExistence type="predicted"/>
<accession>A0ABQ0RLQ6</accession>
<dbReference type="InterPro" id="IPR050570">
    <property type="entry name" value="Cell_wall_metabolism_enzyme"/>
</dbReference>
<dbReference type="SUPFAM" id="SSF51261">
    <property type="entry name" value="Duplicated hybrid motif"/>
    <property type="match status" value="1"/>
</dbReference>
<dbReference type="RefSeq" id="WP_255314491.1">
    <property type="nucleotide sequence ID" value="NZ_BAAAWM010000001.1"/>
</dbReference>
<dbReference type="PANTHER" id="PTHR21666">
    <property type="entry name" value="PEPTIDASE-RELATED"/>
    <property type="match status" value="1"/>
</dbReference>
<dbReference type="Pfam" id="PF01551">
    <property type="entry name" value="Peptidase_M23"/>
    <property type="match status" value="1"/>
</dbReference>
<dbReference type="InterPro" id="IPR011055">
    <property type="entry name" value="Dup_hybrid_motif"/>
</dbReference>
<evidence type="ECO:0000259" key="1">
    <source>
        <dbReference type="Pfam" id="PF01551"/>
    </source>
</evidence>
<dbReference type="CDD" id="cd12797">
    <property type="entry name" value="M23_peptidase"/>
    <property type="match status" value="1"/>
</dbReference>
<name>A0ABQ0RLQ6_GLUNI</name>
<dbReference type="Proteomes" id="UP000316242">
    <property type="component" value="Unassembled WGS sequence"/>
</dbReference>
<feature type="domain" description="M23ase beta-sheet core" evidence="1">
    <location>
        <begin position="3"/>
        <end position="80"/>
    </location>
</feature>
<gene>
    <name evidence="2" type="ORF">ANI01nite_19540</name>
</gene>